<proteinExistence type="inferred from homology"/>
<dbReference type="Pfam" id="PF00311">
    <property type="entry name" value="PEPcase"/>
    <property type="match status" value="1"/>
</dbReference>
<sequence>MVLLEELMHCQINEWYHLFQPHTIPTLFLPLYPSFLSYLQGLSLSDNGSHSPAPFLLPRSASNSASSSSFHKFPSHSTVADPDSNFNSDSDSGSEIEAPVFPELELEVEKSIAALGGGVVPKLNWSAPKDATWMSPFGSLKCESFSEICLLLHSSDCIIHDLTEALPSSQDYSNQKQIETEFQFVLALRKWVPDIRPEYEFRCFVRDKNLVGISQREVTAFYPSLLTQKDQIVDSISDFFDQIVKPVFGSRDYTFDVYLTQKKKKVILVDFNPWGGFTLPLLFEWDKLEQEREEVELRLVEGSSGVRPGIKTAVSYDYLDMSEGSGWDEFFRKAELEIRSQMVAGHMNLLEADPFLKQRLSLRDSYITTLNVCQAYTLKRTREPQLKAEASRLRLLKEFTNSDKPDELVKLNATSEYGPGLEDTLILTMKGIAAGMRKTGIVSRAHEFIVRPLIAHCMPQFDAQFGWKLFWVANCNKICFLSDLRFGGGELSLDLVGKIVISEGICIFSSMQCLCKYAKIIGDHIQIAKGVRPLILGFILCASHSRTFSILNGYSAPLKIYQHLQYHHDEVGPGSVLCIGSEWHRYPSSFFVPAYIEQVKWIDDGFNGLLPFPFNETLGGTMAAPHYFNNKNKASKEQFFGDIGACTFFIELDLRRPYPARGTDLSKWETLAAVPYLDRELSPPMYRSFFIPYKWAENNVFGLYKLLKRIPP</sequence>
<accession>A0A833QY97</accession>
<dbReference type="Pfam" id="PF07065">
    <property type="entry name" value="D123"/>
    <property type="match status" value="1"/>
</dbReference>
<name>A0A833QY97_9POAL</name>
<dbReference type="AlphaFoldDB" id="A0A833QY97"/>
<dbReference type="OrthoDB" id="360540at2759"/>
<keyword evidence="10" id="KW-0132">Cell division</keyword>
<evidence type="ECO:0000256" key="4">
    <source>
        <dbReference type="ARBA" id="ARBA00022679"/>
    </source>
</evidence>
<dbReference type="InterPro" id="IPR009772">
    <property type="entry name" value="CDC123"/>
</dbReference>
<comment type="similarity">
    <text evidence="2">Belongs to the CDC123 family.</text>
</comment>
<feature type="compositionally biased region" description="Low complexity" evidence="9">
    <location>
        <begin position="73"/>
        <end position="93"/>
    </location>
</feature>
<dbReference type="InterPro" id="IPR005599">
    <property type="entry name" value="GPI_mannosylTrfase"/>
</dbReference>
<dbReference type="PANTHER" id="PTHR15323:SF6">
    <property type="entry name" value="CELL DIVISION CYCLE PROTEIN 123 HOMOLOG"/>
    <property type="match status" value="1"/>
</dbReference>
<organism evidence="10 11">
    <name type="scientific">Carex littledalei</name>
    <dbReference type="NCBI Taxonomy" id="544730"/>
    <lineage>
        <taxon>Eukaryota</taxon>
        <taxon>Viridiplantae</taxon>
        <taxon>Streptophyta</taxon>
        <taxon>Embryophyta</taxon>
        <taxon>Tracheophyta</taxon>
        <taxon>Spermatophyta</taxon>
        <taxon>Magnoliopsida</taxon>
        <taxon>Liliopsida</taxon>
        <taxon>Poales</taxon>
        <taxon>Cyperaceae</taxon>
        <taxon>Cyperoideae</taxon>
        <taxon>Cariceae</taxon>
        <taxon>Carex</taxon>
        <taxon>Carex subgen. Euthyceras</taxon>
    </lineage>
</organism>
<evidence type="ECO:0000313" key="10">
    <source>
        <dbReference type="EMBL" id="KAF3329776.1"/>
    </source>
</evidence>
<keyword evidence="3" id="KW-0328">Glycosyltransferase</keyword>
<evidence type="ECO:0000256" key="1">
    <source>
        <dbReference type="ARBA" id="ARBA00004477"/>
    </source>
</evidence>
<evidence type="ECO:0000256" key="2">
    <source>
        <dbReference type="ARBA" id="ARBA00011047"/>
    </source>
</evidence>
<dbReference type="GO" id="GO:0051301">
    <property type="term" value="P:cell division"/>
    <property type="evidence" value="ECO:0007669"/>
    <property type="project" value="UniProtKB-KW"/>
</dbReference>
<dbReference type="GO" id="GO:0005789">
    <property type="term" value="C:endoplasmic reticulum membrane"/>
    <property type="evidence" value="ECO:0007669"/>
    <property type="project" value="UniProtKB-SubCell"/>
</dbReference>
<dbReference type="PANTHER" id="PTHR15323">
    <property type="entry name" value="D123 PROTEIN"/>
    <property type="match status" value="1"/>
</dbReference>
<keyword evidence="10" id="KW-0131">Cell cycle</keyword>
<dbReference type="Proteomes" id="UP000623129">
    <property type="component" value="Unassembled WGS sequence"/>
</dbReference>
<dbReference type="InterPro" id="IPR015813">
    <property type="entry name" value="Pyrv/PenolPyrv_kinase-like_dom"/>
</dbReference>
<comment type="subcellular location">
    <subcellularLocation>
        <location evidence="1">Endoplasmic reticulum membrane</location>
        <topology evidence="1">Multi-pass membrane protein</topology>
    </subcellularLocation>
</comment>
<keyword evidence="7" id="KW-1133">Transmembrane helix</keyword>
<evidence type="ECO:0000256" key="9">
    <source>
        <dbReference type="SAM" id="MobiDB-lite"/>
    </source>
</evidence>
<gene>
    <name evidence="10" type="ORF">FCM35_KLT05107</name>
</gene>
<dbReference type="GO" id="GO:0008964">
    <property type="term" value="F:phosphoenolpyruvate carboxylase activity"/>
    <property type="evidence" value="ECO:0007669"/>
    <property type="project" value="InterPro"/>
</dbReference>
<keyword evidence="5" id="KW-0812">Transmembrane</keyword>
<keyword evidence="4" id="KW-0808">Transferase</keyword>
<dbReference type="InterPro" id="IPR021135">
    <property type="entry name" value="PEP_COase"/>
</dbReference>
<keyword evidence="8" id="KW-0472">Membrane</keyword>
<dbReference type="GO" id="GO:0015977">
    <property type="term" value="P:carbon fixation"/>
    <property type="evidence" value="ECO:0007669"/>
    <property type="project" value="InterPro"/>
</dbReference>
<keyword evidence="11" id="KW-1185">Reference proteome</keyword>
<keyword evidence="6" id="KW-0256">Endoplasmic reticulum</keyword>
<dbReference type="EMBL" id="SWLB01000014">
    <property type="protein sequence ID" value="KAF3329776.1"/>
    <property type="molecule type" value="Genomic_DNA"/>
</dbReference>
<evidence type="ECO:0000256" key="8">
    <source>
        <dbReference type="ARBA" id="ARBA00023136"/>
    </source>
</evidence>
<protein>
    <submittedName>
        <fullName evidence="10">Cell division cycle protein 123</fullName>
    </submittedName>
</protein>
<evidence type="ECO:0000256" key="7">
    <source>
        <dbReference type="ARBA" id="ARBA00022989"/>
    </source>
</evidence>
<evidence type="ECO:0000256" key="6">
    <source>
        <dbReference type="ARBA" id="ARBA00022824"/>
    </source>
</evidence>
<dbReference type="Pfam" id="PF03901">
    <property type="entry name" value="Glyco_transf_22"/>
    <property type="match status" value="1"/>
</dbReference>
<dbReference type="GO" id="GO:0016757">
    <property type="term" value="F:glycosyltransferase activity"/>
    <property type="evidence" value="ECO:0007669"/>
    <property type="project" value="UniProtKB-KW"/>
</dbReference>
<evidence type="ECO:0000256" key="5">
    <source>
        <dbReference type="ARBA" id="ARBA00022692"/>
    </source>
</evidence>
<evidence type="ECO:0000313" key="11">
    <source>
        <dbReference type="Proteomes" id="UP000623129"/>
    </source>
</evidence>
<feature type="region of interest" description="Disordered" evidence="9">
    <location>
        <begin position="73"/>
        <end position="95"/>
    </location>
</feature>
<dbReference type="SUPFAM" id="SSF51621">
    <property type="entry name" value="Phosphoenolpyruvate/pyruvate domain"/>
    <property type="match status" value="1"/>
</dbReference>
<dbReference type="GO" id="GO:0006099">
    <property type="term" value="P:tricarboxylic acid cycle"/>
    <property type="evidence" value="ECO:0007669"/>
    <property type="project" value="InterPro"/>
</dbReference>
<comment type="caution">
    <text evidence="10">The sequence shown here is derived from an EMBL/GenBank/DDBJ whole genome shotgun (WGS) entry which is preliminary data.</text>
</comment>
<reference evidence="10" key="1">
    <citation type="submission" date="2020-01" db="EMBL/GenBank/DDBJ databases">
        <title>Genome sequence of Kobresia littledalei, the first chromosome-level genome in the family Cyperaceae.</title>
        <authorList>
            <person name="Qu G."/>
        </authorList>
    </citation>
    <scope>NUCLEOTIDE SEQUENCE</scope>
    <source>
        <strain evidence="10">C.B.Clarke</strain>
        <tissue evidence="10">Leaf</tissue>
    </source>
</reference>
<evidence type="ECO:0000256" key="3">
    <source>
        <dbReference type="ARBA" id="ARBA00022676"/>
    </source>
</evidence>